<feature type="region of interest" description="Disordered" evidence="1">
    <location>
        <begin position="133"/>
        <end position="165"/>
    </location>
</feature>
<name>A0A9D5C063_9LILI</name>
<dbReference type="Proteomes" id="UP001085076">
    <property type="component" value="Miscellaneous, Linkage group lg09"/>
</dbReference>
<dbReference type="PANTHER" id="PTHR36807">
    <property type="entry name" value="PHOSPHOGLYCOLATE PHOSPHATASE"/>
    <property type="match status" value="1"/>
</dbReference>
<evidence type="ECO:0000256" key="1">
    <source>
        <dbReference type="SAM" id="MobiDB-lite"/>
    </source>
</evidence>
<feature type="compositionally biased region" description="Polar residues" evidence="1">
    <location>
        <begin position="135"/>
        <end position="165"/>
    </location>
</feature>
<reference evidence="2" key="1">
    <citation type="submission" date="2021-03" db="EMBL/GenBank/DDBJ databases">
        <authorList>
            <person name="Li Z."/>
            <person name="Yang C."/>
        </authorList>
    </citation>
    <scope>NUCLEOTIDE SEQUENCE</scope>
    <source>
        <strain evidence="2">Dzin_1.0</strain>
        <tissue evidence="2">Leaf</tissue>
    </source>
</reference>
<proteinExistence type="predicted"/>
<evidence type="ECO:0000313" key="2">
    <source>
        <dbReference type="EMBL" id="KAJ0963698.1"/>
    </source>
</evidence>
<evidence type="ECO:0000313" key="3">
    <source>
        <dbReference type="Proteomes" id="UP001085076"/>
    </source>
</evidence>
<reference evidence="2" key="2">
    <citation type="journal article" date="2022" name="Hortic Res">
        <title>The genome of Dioscorea zingiberensis sheds light on the biosynthesis, origin and evolution of the medicinally important diosgenin saponins.</title>
        <authorList>
            <person name="Li Y."/>
            <person name="Tan C."/>
            <person name="Li Z."/>
            <person name="Guo J."/>
            <person name="Li S."/>
            <person name="Chen X."/>
            <person name="Wang C."/>
            <person name="Dai X."/>
            <person name="Yang H."/>
            <person name="Song W."/>
            <person name="Hou L."/>
            <person name="Xu J."/>
            <person name="Tong Z."/>
            <person name="Xu A."/>
            <person name="Yuan X."/>
            <person name="Wang W."/>
            <person name="Yang Q."/>
            <person name="Chen L."/>
            <person name="Sun Z."/>
            <person name="Wang K."/>
            <person name="Pan B."/>
            <person name="Chen J."/>
            <person name="Bao Y."/>
            <person name="Liu F."/>
            <person name="Qi X."/>
            <person name="Gang D.R."/>
            <person name="Wen J."/>
            <person name="Li J."/>
        </authorList>
    </citation>
    <scope>NUCLEOTIDE SEQUENCE</scope>
    <source>
        <strain evidence="2">Dzin_1.0</strain>
    </source>
</reference>
<protein>
    <submittedName>
        <fullName evidence="2">Uncharacterized protein</fullName>
    </submittedName>
</protein>
<dbReference type="OrthoDB" id="2020436at2759"/>
<accession>A0A9D5C063</accession>
<dbReference type="Pfam" id="PF12452">
    <property type="entry name" value="DUF3685"/>
    <property type="match status" value="2"/>
</dbReference>
<gene>
    <name evidence="2" type="ORF">J5N97_028820</name>
</gene>
<dbReference type="PANTHER" id="PTHR36807:SF2">
    <property type="entry name" value="PHOSPHOGLYCOLATE PHOSPHATASE"/>
    <property type="match status" value="1"/>
</dbReference>
<dbReference type="EMBL" id="JAGGNH010000009">
    <property type="protein sequence ID" value="KAJ0963698.1"/>
    <property type="molecule type" value="Genomic_DNA"/>
</dbReference>
<sequence length="528" mass="59985">MDLCDSRVTTFVCNLGTNRNELCQIRPRTNILIPRHAFCRMLKREWLPRCSILSEQFPSPQGHGRIAPFLSSAEEILFLKRSTVRCHCFGTLSNPESLGSLSWVPLADQVLLITSIIFAHMAGVVPQERTFGGYNDNSDNQKPIATSSTSYGRSAENGRSANSGDSWSVVETKLVDALNAIQYNGVAKELNDQDISCKINSKKHPLSLLAIAEGPRLRLFLVTLQHLQKEIDNISGMYEADVQEVWLTTASEVIKESILPVCIKWLKEEFPLENEETDVNLLRRISVKLKEGNRVLQNIVRSGKADLYADMLFFLKFGSLRAGCCYDKKFLNQFAVDVLEDLVIMLADVIVNIYLELISVDSSMSSEMNGFGSNLCSLSTRALQRLRNEVTLNKWIQQNFESVVSMYEDRFDLFVFCKQQIEHPVGSQDENLFWWKKLLFKKAATPSKLHHVHMSSFPLPVKRTKELRALTGWRYYFSLFLEFSDITMPFVRAVFVKVSDAVSFFLTFLIGRSLGLIYTGIRQALGLR</sequence>
<keyword evidence="3" id="KW-1185">Reference proteome</keyword>
<dbReference type="InterPro" id="IPR022552">
    <property type="entry name" value="UPF_Ycf55"/>
</dbReference>
<organism evidence="2 3">
    <name type="scientific">Dioscorea zingiberensis</name>
    <dbReference type="NCBI Taxonomy" id="325984"/>
    <lineage>
        <taxon>Eukaryota</taxon>
        <taxon>Viridiplantae</taxon>
        <taxon>Streptophyta</taxon>
        <taxon>Embryophyta</taxon>
        <taxon>Tracheophyta</taxon>
        <taxon>Spermatophyta</taxon>
        <taxon>Magnoliopsida</taxon>
        <taxon>Liliopsida</taxon>
        <taxon>Dioscoreales</taxon>
        <taxon>Dioscoreaceae</taxon>
        <taxon>Dioscorea</taxon>
    </lineage>
</organism>
<comment type="caution">
    <text evidence="2">The sequence shown here is derived from an EMBL/GenBank/DDBJ whole genome shotgun (WGS) entry which is preliminary data.</text>
</comment>
<dbReference type="AlphaFoldDB" id="A0A9D5C063"/>